<proteinExistence type="predicted"/>
<feature type="region of interest" description="Disordered" evidence="1">
    <location>
        <begin position="35"/>
        <end position="66"/>
    </location>
</feature>
<dbReference type="Proteomes" id="UP001497457">
    <property type="component" value="Chromosome 19rd"/>
</dbReference>
<protein>
    <submittedName>
        <fullName evidence="2">Uncharacterized protein</fullName>
    </submittedName>
</protein>
<dbReference type="AlphaFoldDB" id="A0ABC8ZRH9"/>
<evidence type="ECO:0000313" key="2">
    <source>
        <dbReference type="EMBL" id="CAL4964483.1"/>
    </source>
</evidence>
<keyword evidence="3" id="KW-1185">Reference proteome</keyword>
<name>A0ABC8ZRH9_9POAL</name>
<feature type="compositionally biased region" description="Gly residues" evidence="1">
    <location>
        <begin position="46"/>
        <end position="56"/>
    </location>
</feature>
<accession>A0ABC8ZRH9</accession>
<sequence>MAHLLCVRNVFCPPGAAPPLRADCVEGDGYEELPVSEPPHVPRGLSRGGAAGGGGEATTPAVEQGEAADGVGGRAWLAMVFASVCRKVAGPFRS</sequence>
<dbReference type="EMBL" id="OZ075129">
    <property type="protein sequence ID" value="CAL4964483.1"/>
    <property type="molecule type" value="Genomic_DNA"/>
</dbReference>
<organism evidence="2 3">
    <name type="scientific">Urochloa decumbens</name>
    <dbReference type="NCBI Taxonomy" id="240449"/>
    <lineage>
        <taxon>Eukaryota</taxon>
        <taxon>Viridiplantae</taxon>
        <taxon>Streptophyta</taxon>
        <taxon>Embryophyta</taxon>
        <taxon>Tracheophyta</taxon>
        <taxon>Spermatophyta</taxon>
        <taxon>Magnoliopsida</taxon>
        <taxon>Liliopsida</taxon>
        <taxon>Poales</taxon>
        <taxon>Poaceae</taxon>
        <taxon>PACMAD clade</taxon>
        <taxon>Panicoideae</taxon>
        <taxon>Panicodae</taxon>
        <taxon>Paniceae</taxon>
        <taxon>Melinidinae</taxon>
        <taxon>Urochloa</taxon>
    </lineage>
</organism>
<evidence type="ECO:0000313" key="3">
    <source>
        <dbReference type="Proteomes" id="UP001497457"/>
    </source>
</evidence>
<gene>
    <name evidence="2" type="ORF">URODEC1_LOCUS46705</name>
</gene>
<reference evidence="3" key="1">
    <citation type="submission" date="2024-06" db="EMBL/GenBank/DDBJ databases">
        <authorList>
            <person name="Ryan C."/>
        </authorList>
    </citation>
    <scope>NUCLEOTIDE SEQUENCE [LARGE SCALE GENOMIC DNA]</scope>
</reference>
<evidence type="ECO:0000256" key="1">
    <source>
        <dbReference type="SAM" id="MobiDB-lite"/>
    </source>
</evidence>
<reference evidence="2 3" key="2">
    <citation type="submission" date="2024-10" db="EMBL/GenBank/DDBJ databases">
        <authorList>
            <person name="Ryan C."/>
        </authorList>
    </citation>
    <scope>NUCLEOTIDE SEQUENCE [LARGE SCALE GENOMIC DNA]</scope>
</reference>